<feature type="compositionally biased region" description="Gly residues" evidence="1">
    <location>
        <begin position="186"/>
        <end position="201"/>
    </location>
</feature>
<comment type="caution">
    <text evidence="2">The sequence shown here is derived from an EMBL/GenBank/DDBJ whole genome shotgun (WGS) entry which is preliminary data.</text>
</comment>
<dbReference type="OMA" id="CWWRGVE"/>
<dbReference type="Gramene" id="GBG89009">
    <property type="protein sequence ID" value="GBG89009"/>
    <property type="gene ID" value="CBR_g48618"/>
</dbReference>
<evidence type="ECO:0000313" key="2">
    <source>
        <dbReference type="EMBL" id="GBG89009.1"/>
    </source>
</evidence>
<feature type="region of interest" description="Disordered" evidence="1">
    <location>
        <begin position="97"/>
        <end position="137"/>
    </location>
</feature>
<accession>A0A388M3F9</accession>
<dbReference type="Proteomes" id="UP000265515">
    <property type="component" value="Unassembled WGS sequence"/>
</dbReference>
<feature type="region of interest" description="Disordered" evidence="1">
    <location>
        <begin position="181"/>
        <end position="205"/>
    </location>
</feature>
<feature type="region of interest" description="Disordered" evidence="1">
    <location>
        <begin position="447"/>
        <end position="486"/>
    </location>
</feature>
<evidence type="ECO:0000256" key="1">
    <source>
        <dbReference type="SAM" id="MobiDB-lite"/>
    </source>
</evidence>
<feature type="compositionally biased region" description="Basic and acidic residues" evidence="1">
    <location>
        <begin position="659"/>
        <end position="680"/>
    </location>
</feature>
<gene>
    <name evidence="2" type="ORF">CBR_g48618</name>
</gene>
<dbReference type="EMBL" id="BFEA01000709">
    <property type="protein sequence ID" value="GBG89009.1"/>
    <property type="molecule type" value="Genomic_DNA"/>
</dbReference>
<dbReference type="AlphaFoldDB" id="A0A388M3F9"/>
<feature type="compositionally biased region" description="Basic and acidic residues" evidence="1">
    <location>
        <begin position="753"/>
        <end position="768"/>
    </location>
</feature>
<keyword evidence="3" id="KW-1185">Reference proteome</keyword>
<feature type="region of interest" description="Disordered" evidence="1">
    <location>
        <begin position="237"/>
        <end position="256"/>
    </location>
</feature>
<feature type="compositionally biased region" description="Gly residues" evidence="1">
    <location>
        <begin position="473"/>
        <end position="486"/>
    </location>
</feature>
<feature type="compositionally biased region" description="Gly residues" evidence="1">
    <location>
        <begin position="242"/>
        <end position="255"/>
    </location>
</feature>
<feature type="region of interest" description="Disordered" evidence="1">
    <location>
        <begin position="638"/>
        <end position="768"/>
    </location>
</feature>
<feature type="compositionally biased region" description="Basic and acidic residues" evidence="1">
    <location>
        <begin position="717"/>
        <end position="727"/>
    </location>
</feature>
<proteinExistence type="predicted"/>
<feature type="region of interest" description="Disordered" evidence="1">
    <location>
        <begin position="534"/>
        <end position="581"/>
    </location>
</feature>
<feature type="compositionally biased region" description="Gly residues" evidence="1">
    <location>
        <begin position="733"/>
        <end position="750"/>
    </location>
</feature>
<feature type="compositionally biased region" description="Basic and acidic residues" evidence="1">
    <location>
        <begin position="639"/>
        <end position="648"/>
    </location>
</feature>
<sequence length="866" mass="86394">MSEWEKGKLFRSLEKSLHRMEREDARAVRSGKEGGGEKGSWWWRAEEAAMGAEGSGRVVKEGISAAGDKERMTAAPAAAIAAATARVVVVLGGEEERGVERGRRGGGGGGGGGRGGEGGGRGGVGGEGDGGGRVGKAGISAAGAERQMTAAGANGQMTAAPAAATAAVPAVVVLLGGEGERRVEGAGRGGGGAGRGGGEGNGHGDKGVAGGMIECGNFMIDGEAGREGDEAIAELSDKGRGSAKGEGGGKGGGKGAAVAAGTRAAAVAATLPAVGRAGGGRDEVDRDRINPRLSSAAVDGVVWERGNGMGADSGHRGRLATAMPECVCSHPEKKGGGGAVGGFPLRSSENACMGHLSPEGCEKSRSISANLVEDDSVIIRSGDRRAFVNGVGNAVLSISGNRRLLLSESRRQGLNAAAAAAAATAHEDDDGDVVPRVSNLFTEPAAAQILGRDEGKAGGGEEGGDGVREGGRGGETGTRRGGGGGGGGGACVIGGGCQGSNAAAADATAHDDDDNGVPRGSNLLTAAAQILGKDEGRAGGGEDGGDCVRGGRRGGEAGTGGEGGGGGEGETGEGGGGGACVIGGSWRRRRNLRAERECEMGLVVEEHCAKLRDAPTSSQVQSAAHTSFLPTGVSFLETGGEKDGKQNLEEEEEEEAEEEKMNVELGDGKEERGKDGREITKGVGKGLTKDGRIWQGQSRGGGGGGERGRGEGLGIVGREEEPEKDVSVLEGKSVGGGGGIGAGGERGGGADSRCGEERGRRELGRAEPSEVHGVKRYIEEECGGERGRGVMKRPKLGVLGRGRCEPPFLKKWELEKGGGSRSGRKVGVEIRGGNESTAARSGGIFSGFCGVIIPGGVAAKRLQDLY</sequence>
<protein>
    <submittedName>
        <fullName evidence="2">Uncharacterized protein</fullName>
    </submittedName>
</protein>
<feature type="compositionally biased region" description="Gly residues" evidence="1">
    <location>
        <begin position="698"/>
        <end position="715"/>
    </location>
</feature>
<reference evidence="2 3" key="1">
    <citation type="journal article" date="2018" name="Cell">
        <title>The Chara Genome: Secondary Complexity and Implications for Plant Terrestrialization.</title>
        <authorList>
            <person name="Nishiyama T."/>
            <person name="Sakayama H."/>
            <person name="Vries J.D."/>
            <person name="Buschmann H."/>
            <person name="Saint-Marcoux D."/>
            <person name="Ullrich K.K."/>
            <person name="Haas F.B."/>
            <person name="Vanderstraeten L."/>
            <person name="Becker D."/>
            <person name="Lang D."/>
            <person name="Vosolsobe S."/>
            <person name="Rombauts S."/>
            <person name="Wilhelmsson P.K.I."/>
            <person name="Janitza P."/>
            <person name="Kern R."/>
            <person name="Heyl A."/>
            <person name="Rumpler F."/>
            <person name="Villalobos L.I.A.C."/>
            <person name="Clay J.M."/>
            <person name="Skokan R."/>
            <person name="Toyoda A."/>
            <person name="Suzuki Y."/>
            <person name="Kagoshima H."/>
            <person name="Schijlen E."/>
            <person name="Tajeshwar N."/>
            <person name="Catarino B."/>
            <person name="Hetherington A.J."/>
            <person name="Saltykova A."/>
            <person name="Bonnot C."/>
            <person name="Breuninger H."/>
            <person name="Symeonidi A."/>
            <person name="Radhakrishnan G.V."/>
            <person name="Van Nieuwerburgh F."/>
            <person name="Deforce D."/>
            <person name="Chang C."/>
            <person name="Karol K.G."/>
            <person name="Hedrich R."/>
            <person name="Ulvskov P."/>
            <person name="Glockner G."/>
            <person name="Delwiche C.F."/>
            <person name="Petrasek J."/>
            <person name="Van de Peer Y."/>
            <person name="Friml J."/>
            <person name="Beilby M."/>
            <person name="Dolan L."/>
            <person name="Kohara Y."/>
            <person name="Sugano S."/>
            <person name="Fujiyama A."/>
            <person name="Delaux P.-M."/>
            <person name="Quint M."/>
            <person name="TheiBen G."/>
            <person name="Hagemann M."/>
            <person name="Harholt J."/>
            <person name="Dunand C."/>
            <person name="Zachgo S."/>
            <person name="Langdale J."/>
            <person name="Maumus F."/>
            <person name="Straeten D.V.D."/>
            <person name="Gould S.B."/>
            <person name="Rensing S.A."/>
        </authorList>
    </citation>
    <scope>NUCLEOTIDE SEQUENCE [LARGE SCALE GENOMIC DNA]</scope>
    <source>
        <strain evidence="2 3">S276</strain>
    </source>
</reference>
<feature type="compositionally biased region" description="Acidic residues" evidence="1">
    <location>
        <begin position="649"/>
        <end position="658"/>
    </location>
</feature>
<feature type="compositionally biased region" description="Gly residues" evidence="1">
    <location>
        <begin position="556"/>
        <end position="581"/>
    </location>
</feature>
<evidence type="ECO:0000313" key="3">
    <source>
        <dbReference type="Proteomes" id="UP000265515"/>
    </source>
</evidence>
<organism evidence="2 3">
    <name type="scientific">Chara braunii</name>
    <name type="common">Braun's stonewort</name>
    <dbReference type="NCBI Taxonomy" id="69332"/>
    <lineage>
        <taxon>Eukaryota</taxon>
        <taxon>Viridiplantae</taxon>
        <taxon>Streptophyta</taxon>
        <taxon>Charophyceae</taxon>
        <taxon>Charales</taxon>
        <taxon>Characeae</taxon>
        <taxon>Chara</taxon>
    </lineage>
</organism>
<dbReference type="PRINTS" id="PR01228">
    <property type="entry name" value="EGGSHELL"/>
</dbReference>
<name>A0A388M3F9_CHABU</name>
<feature type="compositionally biased region" description="Gly residues" evidence="1">
    <location>
        <begin position="105"/>
        <end position="135"/>
    </location>
</feature>